<dbReference type="InterPro" id="IPR056511">
    <property type="entry name" value="IDM1_C"/>
</dbReference>
<dbReference type="InterPro" id="IPR019786">
    <property type="entry name" value="Zinc_finger_PHD-type_CS"/>
</dbReference>
<dbReference type="InterPro" id="IPR059153">
    <property type="entry name" value="NSD_PHD-1st"/>
</dbReference>
<dbReference type="SUPFAM" id="SSF55729">
    <property type="entry name" value="Acyl-CoA N-acyltransferases (Nat)"/>
    <property type="match status" value="1"/>
</dbReference>
<organism evidence="9 10">
    <name type="scientific">Raphanus sativus</name>
    <name type="common">Radish</name>
    <name type="synonym">Raphanus raphanistrum var. sativus</name>
    <dbReference type="NCBI Taxonomy" id="3726"/>
    <lineage>
        <taxon>Eukaryota</taxon>
        <taxon>Viridiplantae</taxon>
        <taxon>Streptophyta</taxon>
        <taxon>Embryophyta</taxon>
        <taxon>Tracheophyta</taxon>
        <taxon>Spermatophyta</taxon>
        <taxon>Magnoliopsida</taxon>
        <taxon>eudicotyledons</taxon>
        <taxon>Gunneridae</taxon>
        <taxon>Pentapetalae</taxon>
        <taxon>rosids</taxon>
        <taxon>malvids</taxon>
        <taxon>Brassicales</taxon>
        <taxon>Brassicaceae</taxon>
        <taxon>Brassiceae</taxon>
        <taxon>Raphanus</taxon>
    </lineage>
</organism>
<reference evidence="9" key="1">
    <citation type="journal article" date="2019" name="Database">
        <title>The radish genome database (RadishGD): an integrated information resource for radish genomics.</title>
        <authorList>
            <person name="Yu H.J."/>
            <person name="Baek S."/>
            <person name="Lee Y.J."/>
            <person name="Cho A."/>
            <person name="Mun J.H."/>
        </authorList>
    </citation>
    <scope>NUCLEOTIDE SEQUENCE [LARGE SCALE GENOMIC DNA]</scope>
    <source>
        <strain evidence="9">cv. WK10039</strain>
    </source>
</reference>
<keyword evidence="4" id="KW-0862">Zinc</keyword>
<evidence type="ECO:0000259" key="8">
    <source>
        <dbReference type="PROSITE" id="PS50016"/>
    </source>
</evidence>
<feature type="compositionally biased region" description="Polar residues" evidence="7">
    <location>
        <begin position="55"/>
        <end position="68"/>
    </location>
</feature>
<dbReference type="InterPro" id="IPR032308">
    <property type="entry name" value="TDBD"/>
</dbReference>
<feature type="compositionally biased region" description="Basic and acidic residues" evidence="7">
    <location>
        <begin position="20"/>
        <end position="48"/>
    </location>
</feature>
<keyword evidence="3 6" id="KW-0863">Zinc-finger</keyword>
<dbReference type="InterPro" id="IPR019787">
    <property type="entry name" value="Znf_PHD-finger"/>
</dbReference>
<evidence type="ECO:0000313" key="9">
    <source>
        <dbReference type="Proteomes" id="UP000504610"/>
    </source>
</evidence>
<accession>A0A6J0NHY1</accession>
<dbReference type="PANTHER" id="PTHR47025:SF7">
    <property type="entry name" value="ACYL-COA N-ACYLTRANSFERASE WITH RING_FYVE_PHD-TYPE ZINC FINGER DOMAIN-CONTAINING PROTEIN"/>
    <property type="match status" value="1"/>
</dbReference>
<dbReference type="GO" id="GO:0003682">
    <property type="term" value="F:chromatin binding"/>
    <property type="evidence" value="ECO:0007669"/>
    <property type="project" value="TreeGrafter"/>
</dbReference>
<dbReference type="InterPro" id="IPR016181">
    <property type="entry name" value="Acyl_CoA_acyltransferase"/>
</dbReference>
<dbReference type="GO" id="GO:0005634">
    <property type="term" value="C:nucleus"/>
    <property type="evidence" value="ECO:0007669"/>
    <property type="project" value="UniProtKB-SubCell"/>
</dbReference>
<dbReference type="Pfam" id="PF23011">
    <property type="entry name" value="PHD-1st_NSD"/>
    <property type="match status" value="1"/>
</dbReference>
<dbReference type="RefSeq" id="XP_018484160.1">
    <property type="nucleotide sequence ID" value="XM_018628658.2"/>
</dbReference>
<dbReference type="SUPFAM" id="SSF57903">
    <property type="entry name" value="FYVE/PHD zinc finger"/>
    <property type="match status" value="2"/>
</dbReference>
<proteinExistence type="predicted"/>
<dbReference type="CDD" id="cd15539">
    <property type="entry name" value="PHD1_AIRE"/>
    <property type="match status" value="1"/>
</dbReference>
<feature type="domain" description="PHD-type" evidence="8">
    <location>
        <begin position="492"/>
        <end position="537"/>
    </location>
</feature>
<dbReference type="GO" id="GO:0000977">
    <property type="term" value="F:RNA polymerase II transcription regulatory region sequence-specific DNA binding"/>
    <property type="evidence" value="ECO:0007669"/>
    <property type="project" value="TreeGrafter"/>
</dbReference>
<evidence type="ECO:0000256" key="4">
    <source>
        <dbReference type="ARBA" id="ARBA00022833"/>
    </source>
</evidence>
<feature type="region of interest" description="Disordered" evidence="7">
    <location>
        <begin position="80"/>
        <end position="124"/>
    </location>
</feature>
<dbReference type="PROSITE" id="PS01359">
    <property type="entry name" value="ZF_PHD_1"/>
    <property type="match status" value="1"/>
</dbReference>
<dbReference type="FunFam" id="3.30.40.10:FF:000669">
    <property type="entry name" value="Acyl-CoA N-acyltransferase with RING/FYVE/PHD-type zinc finger domain-containing protein"/>
    <property type="match status" value="1"/>
</dbReference>
<dbReference type="SMART" id="SM00249">
    <property type="entry name" value="PHD"/>
    <property type="match status" value="2"/>
</dbReference>
<dbReference type="Proteomes" id="UP000504610">
    <property type="component" value="Chromosome 4"/>
</dbReference>
<dbReference type="InterPro" id="IPR013083">
    <property type="entry name" value="Znf_RING/FYVE/PHD"/>
</dbReference>
<evidence type="ECO:0000256" key="3">
    <source>
        <dbReference type="ARBA" id="ARBA00022771"/>
    </source>
</evidence>
<dbReference type="GO" id="GO:0045944">
    <property type="term" value="P:positive regulation of transcription by RNA polymerase II"/>
    <property type="evidence" value="ECO:0007669"/>
    <property type="project" value="TreeGrafter"/>
</dbReference>
<dbReference type="Pfam" id="PF23209">
    <property type="entry name" value="IDM1_C"/>
    <property type="match status" value="1"/>
</dbReference>
<dbReference type="GO" id="GO:0042393">
    <property type="term" value="F:histone binding"/>
    <property type="evidence" value="ECO:0007669"/>
    <property type="project" value="TreeGrafter"/>
</dbReference>
<name>A0A6J0NHY1_RAPSA</name>
<gene>
    <name evidence="10" type="primary">LOC108854977</name>
</gene>
<evidence type="ECO:0000256" key="2">
    <source>
        <dbReference type="ARBA" id="ARBA00022723"/>
    </source>
</evidence>
<dbReference type="InterPro" id="IPR011011">
    <property type="entry name" value="Znf_FYVE_PHD"/>
</dbReference>
<protein>
    <submittedName>
        <fullName evidence="10">Uncharacterized protein LOC108854977</fullName>
    </submittedName>
</protein>
<evidence type="ECO:0000256" key="6">
    <source>
        <dbReference type="PROSITE-ProRule" id="PRU00146"/>
    </source>
</evidence>
<dbReference type="KEGG" id="rsz:108854977"/>
<dbReference type="OrthoDB" id="1903104at2759"/>
<dbReference type="GO" id="GO:0008270">
    <property type="term" value="F:zinc ion binding"/>
    <property type="evidence" value="ECO:0007669"/>
    <property type="project" value="UniProtKB-KW"/>
</dbReference>
<dbReference type="GeneID" id="108854977"/>
<dbReference type="PANTHER" id="PTHR47025">
    <property type="entry name" value="AUTOIMMUNE REGULATOR"/>
    <property type="match status" value="1"/>
</dbReference>
<sequence length="850" mass="93313">MGGEEEEGAVSLEIPTEESVPERLELKRERLRNEGEESPSKKQAKEPSNDDIVSEISNPVSSSPVENTSRFRGVVVVSTHPVKSGSGDSPVVECNEEFGSEETVSDEEERSGNVVAGSPPPTTTTKAEQFVLEIPKHLSSTGVTRITFKLSKQKDVPVVVKDHHAWDDDDEKLLLLPKKKKKVVASSSSGGGFPSNVKKLLATGMLDGAPVKYISLPRVRELQGVIHSGGYLCGCTNCNFSKQRVLSAYEFEQHAGAKTKHPNNHIFLENGRAVYSIVQELKTAPQGVVEEVIRNVAGSALCEEGFQAWKASFQQSNSISDRNRIMEQSPVSYNCQSHDESQSLTPCSLESHYYREKTYETDALYEPKRIAKKKLSSHVSGTGCHKKVTEGSNKKRDNDLHRLVFMPNGLPDGTELAYYVKTQKLLAGYKQGNGIVCSCCNKEISPSQFEAHAGMAGRRQPYRHIFISSGLSLHDIALSLANGQVITTGDSDDMCSICGDGGDLLLCAGCPQAFHTACLKFQSMPEGTWYCSSCSDGSVSSKKATATGPSGNSKSILIRLSRVVKAPESEIGGCVFCRSHDFSIGVFDERTVILCDQCEKEYHVGCLRENGLCDLKEIPQEKWFCCNGCSRIHTAVQSSVSCGPQLIPGPLSDMIRRKDREKGIITEDGDTVEWRILSGKSRYPEHLPLLSRAAVIFRECFDPIVAKSGRDLIPVMVYGRNISGQEFGGMYCLVLIVNSLVVSAALLRIFGQQVAELPMVATSREYQGRGYFQGLFACVENLLSSLNVENLVLPAAEEAESIWTNKFGFTKMTEQQLQNYQKEVQLTVFKGTSMLEKKVPKSLSESTTLQ</sequence>
<comment type="subcellular location">
    <subcellularLocation>
        <location evidence="1">Nucleus</location>
    </subcellularLocation>
</comment>
<dbReference type="FunFam" id="3.30.40.10:FF:000413">
    <property type="entry name" value="PHD zinc finger protein"/>
    <property type="match status" value="1"/>
</dbReference>
<dbReference type="Pfam" id="PF16135">
    <property type="entry name" value="TDBD"/>
    <property type="match status" value="2"/>
</dbReference>
<dbReference type="AlphaFoldDB" id="A0A6J0NHY1"/>
<keyword evidence="2" id="KW-0479">Metal-binding</keyword>
<dbReference type="PROSITE" id="PS50016">
    <property type="entry name" value="ZF_PHD_2"/>
    <property type="match status" value="1"/>
</dbReference>
<dbReference type="InterPro" id="IPR001965">
    <property type="entry name" value="Znf_PHD"/>
</dbReference>
<dbReference type="FunFam" id="3.40.630.30:FF:000073">
    <property type="entry name" value="PHD finger family protein"/>
    <property type="match status" value="1"/>
</dbReference>
<evidence type="ECO:0000313" key="10">
    <source>
        <dbReference type="RefSeq" id="XP_018484160.1"/>
    </source>
</evidence>
<keyword evidence="9" id="KW-1185">Reference proteome</keyword>
<evidence type="ECO:0000256" key="7">
    <source>
        <dbReference type="SAM" id="MobiDB-lite"/>
    </source>
</evidence>
<evidence type="ECO:0000256" key="5">
    <source>
        <dbReference type="ARBA" id="ARBA00023242"/>
    </source>
</evidence>
<evidence type="ECO:0000256" key="1">
    <source>
        <dbReference type="ARBA" id="ARBA00004123"/>
    </source>
</evidence>
<dbReference type="Gene3D" id="3.40.630.30">
    <property type="match status" value="1"/>
</dbReference>
<dbReference type="Gene3D" id="3.30.40.10">
    <property type="entry name" value="Zinc/RING finger domain, C3HC4 (zinc finger)"/>
    <property type="match status" value="2"/>
</dbReference>
<feature type="compositionally biased region" description="Acidic residues" evidence="7">
    <location>
        <begin position="94"/>
        <end position="109"/>
    </location>
</feature>
<feature type="region of interest" description="Disordered" evidence="7">
    <location>
        <begin position="1"/>
        <end position="68"/>
    </location>
</feature>
<keyword evidence="5" id="KW-0539">Nucleus</keyword>
<reference evidence="10" key="2">
    <citation type="submission" date="2025-08" db="UniProtKB">
        <authorList>
            <consortium name="RefSeq"/>
        </authorList>
    </citation>
    <scope>IDENTIFICATION</scope>
    <source>
        <tissue evidence="10">Leaf</tissue>
    </source>
</reference>